<sequence>METFKQAFLEGLITCLKAPTGKRRRLIISHLDNEQGFMNRGLLMFESKRNTEDYHHVMNVAHIEETDRHDCMAENQNYGMAEYKNINFEEKTIKARLLKIVKREKSNYQSLAVDKLGAEHGVTFLRLPPYHSEFNPTELVWAQVKGYSASNNKFFKLNDIIKLFEKEFKWVTPGAGRPNRSRLATPLYIYRFVSARRGARGSPSPRAAERLSEFAPRQFRLDI</sequence>
<dbReference type="EMBL" id="BGZK01000395">
    <property type="protein sequence ID" value="GBP41231.1"/>
    <property type="molecule type" value="Genomic_DNA"/>
</dbReference>
<name>A0A4C1VRD8_EUMVA</name>
<dbReference type="OrthoDB" id="10039611at2759"/>
<dbReference type="Gene3D" id="3.30.420.10">
    <property type="entry name" value="Ribonuclease H-like superfamily/Ribonuclease H"/>
    <property type="match status" value="1"/>
</dbReference>
<dbReference type="Proteomes" id="UP000299102">
    <property type="component" value="Unassembled WGS sequence"/>
</dbReference>
<keyword evidence="2" id="KW-1185">Reference proteome</keyword>
<dbReference type="AlphaFoldDB" id="A0A4C1VRD8"/>
<comment type="caution">
    <text evidence="1">The sequence shown here is derived from an EMBL/GenBank/DDBJ whole genome shotgun (WGS) entry which is preliminary data.</text>
</comment>
<evidence type="ECO:0000313" key="1">
    <source>
        <dbReference type="EMBL" id="GBP41231.1"/>
    </source>
</evidence>
<accession>A0A4C1VRD8</accession>
<evidence type="ECO:0000313" key="2">
    <source>
        <dbReference type="Proteomes" id="UP000299102"/>
    </source>
</evidence>
<reference evidence="1 2" key="1">
    <citation type="journal article" date="2019" name="Commun. Biol.">
        <title>The bagworm genome reveals a unique fibroin gene that provides high tensile strength.</title>
        <authorList>
            <person name="Kono N."/>
            <person name="Nakamura H."/>
            <person name="Ohtoshi R."/>
            <person name="Tomita M."/>
            <person name="Numata K."/>
            <person name="Arakawa K."/>
        </authorList>
    </citation>
    <scope>NUCLEOTIDE SEQUENCE [LARGE SCALE GENOMIC DNA]</scope>
</reference>
<organism evidence="1 2">
    <name type="scientific">Eumeta variegata</name>
    <name type="common">Bagworm moth</name>
    <name type="synonym">Eumeta japonica</name>
    <dbReference type="NCBI Taxonomy" id="151549"/>
    <lineage>
        <taxon>Eukaryota</taxon>
        <taxon>Metazoa</taxon>
        <taxon>Ecdysozoa</taxon>
        <taxon>Arthropoda</taxon>
        <taxon>Hexapoda</taxon>
        <taxon>Insecta</taxon>
        <taxon>Pterygota</taxon>
        <taxon>Neoptera</taxon>
        <taxon>Endopterygota</taxon>
        <taxon>Lepidoptera</taxon>
        <taxon>Glossata</taxon>
        <taxon>Ditrysia</taxon>
        <taxon>Tineoidea</taxon>
        <taxon>Psychidae</taxon>
        <taxon>Oiketicinae</taxon>
        <taxon>Eumeta</taxon>
    </lineage>
</organism>
<dbReference type="GO" id="GO:0003676">
    <property type="term" value="F:nucleic acid binding"/>
    <property type="evidence" value="ECO:0007669"/>
    <property type="project" value="InterPro"/>
</dbReference>
<protein>
    <recommendedName>
        <fullName evidence="3">Tc1-like transposase DDE domain-containing protein</fullName>
    </recommendedName>
</protein>
<dbReference type="PANTHER" id="PTHR33939">
    <property type="entry name" value="PROTEIN CBG22215"/>
    <property type="match status" value="1"/>
</dbReference>
<gene>
    <name evidence="1" type="ORF">EVAR_30669_1</name>
</gene>
<evidence type="ECO:0008006" key="3">
    <source>
        <dbReference type="Google" id="ProtNLM"/>
    </source>
</evidence>
<proteinExistence type="predicted"/>
<dbReference type="PANTHER" id="PTHR33939:SF1">
    <property type="entry name" value="DUF4371 DOMAIN-CONTAINING PROTEIN"/>
    <property type="match status" value="1"/>
</dbReference>
<dbReference type="InterPro" id="IPR036397">
    <property type="entry name" value="RNaseH_sf"/>
</dbReference>